<dbReference type="eggNOG" id="COG3861">
    <property type="taxonomic scope" value="Bacteria"/>
</dbReference>
<dbReference type="RefSeq" id="WP_015235568.1">
    <property type="nucleotide sequence ID" value="NC_019793.1"/>
</dbReference>
<feature type="region of interest" description="Disordered" evidence="1">
    <location>
        <begin position="269"/>
        <end position="312"/>
    </location>
</feature>
<dbReference type="InterPro" id="IPR052967">
    <property type="entry name" value="Stress_Response_Assoc"/>
</dbReference>
<dbReference type="AlphaFoldDB" id="L0A053"/>
<dbReference type="InterPro" id="IPR019060">
    <property type="entry name" value="DUF2382"/>
</dbReference>
<dbReference type="Gene3D" id="3.90.50.10">
    <property type="entry name" value="Photosynthetic Reaction Center, subunit H, domain 2"/>
    <property type="match status" value="1"/>
</dbReference>
<dbReference type="Pfam" id="PF05239">
    <property type="entry name" value="PRC"/>
    <property type="match status" value="1"/>
</dbReference>
<dbReference type="PATRIC" id="fig|937777.3.peg.1746"/>
<accession>L0A053</accession>
<organism evidence="4 5">
    <name type="scientific">Deinococcus peraridilitoris (strain DSM 19664 / LMG 22246 / CIP 109416 / KR-200)</name>
    <dbReference type="NCBI Taxonomy" id="937777"/>
    <lineage>
        <taxon>Bacteria</taxon>
        <taxon>Thermotogati</taxon>
        <taxon>Deinococcota</taxon>
        <taxon>Deinococci</taxon>
        <taxon>Deinococcales</taxon>
        <taxon>Deinococcaceae</taxon>
        <taxon>Deinococcus</taxon>
    </lineage>
</organism>
<evidence type="ECO:0000313" key="5">
    <source>
        <dbReference type="Proteomes" id="UP000010467"/>
    </source>
</evidence>
<evidence type="ECO:0000259" key="2">
    <source>
        <dbReference type="Pfam" id="PF05239"/>
    </source>
</evidence>
<dbReference type="InterPro" id="IPR011033">
    <property type="entry name" value="PRC_barrel-like_sf"/>
</dbReference>
<dbReference type="GO" id="GO:0019684">
    <property type="term" value="P:photosynthesis, light reaction"/>
    <property type="evidence" value="ECO:0007669"/>
    <property type="project" value="InterPro"/>
</dbReference>
<name>L0A053_DEIPD</name>
<dbReference type="NCBIfam" id="TIGR02271">
    <property type="entry name" value="YsnF/AvaK domain"/>
    <property type="match status" value="1"/>
</dbReference>
<sequence length="487" mass="52269">MAQLIPLSDLMRDHNYDFRSEGIYDPTGDAVYAADGDKIGTVRGAMVEPTTGRLRYLIADVGGWFTSKEVLLPVGMVRLEDDAVYLDNLTKDQVKEMREYRYGESYDDDAQMSDERVLRGSDTRMGNDARVSSAGTFNYRDEDTEDRMFKTPDRLRLLEERLVVDKERYRTGSVEVSKHVENREQQVSVNLSHQEVVIERRPVTESRPVEGNVTLGSGSETLRVDLEAERADVSKQAYVTEEVEIGKRTETETRTFNETVGREVLDVNRTGDVEERGDRGMRGDTNLSNDSDLRDTTPQRSVGSLGGQGLDSAQTSSRLTAVFNSESQAEAAVAELRRLGVTDAHLSFIGHHRGEGAGMTGEGTETSGERRAKNTAGGVAAGAGLGALFGLAAAFIPGVGPFITAGALATTLGAAGGGATAGALVGGTIGGLTSALADAGYSREEADYYGGRVEQGGTLVAVENTSGVDMGQAREVLRRHGGELHGA</sequence>
<feature type="compositionally biased region" description="Basic and acidic residues" evidence="1">
    <location>
        <begin position="269"/>
        <end position="282"/>
    </location>
</feature>
<dbReference type="KEGG" id="dpd:Deipe_1744"/>
<dbReference type="EMBL" id="CP003382">
    <property type="protein sequence ID" value="AFZ67263.1"/>
    <property type="molecule type" value="Genomic_DNA"/>
</dbReference>
<protein>
    <submittedName>
        <fullName evidence="4">Conserved domain protein, TIGR02271+C111</fullName>
    </submittedName>
</protein>
<dbReference type="eggNOG" id="COG4572">
    <property type="taxonomic scope" value="Bacteria"/>
</dbReference>
<dbReference type="SUPFAM" id="SSF50346">
    <property type="entry name" value="PRC-barrel domain"/>
    <property type="match status" value="1"/>
</dbReference>
<dbReference type="Pfam" id="PF09557">
    <property type="entry name" value="DUF2382"/>
    <property type="match status" value="1"/>
</dbReference>
<gene>
    <name evidence="4" type="ordered locus">Deipe_1744</name>
</gene>
<feature type="domain" description="PRC-barrel" evidence="2">
    <location>
        <begin position="22"/>
        <end position="92"/>
    </location>
</feature>
<dbReference type="HOGENOM" id="CLU_559875_0_0_0"/>
<evidence type="ECO:0000259" key="3">
    <source>
        <dbReference type="Pfam" id="PF09557"/>
    </source>
</evidence>
<evidence type="ECO:0000256" key="1">
    <source>
        <dbReference type="SAM" id="MobiDB-lite"/>
    </source>
</evidence>
<keyword evidence="5" id="KW-1185">Reference proteome</keyword>
<dbReference type="Proteomes" id="UP000010467">
    <property type="component" value="Chromosome"/>
</dbReference>
<evidence type="ECO:0000313" key="4">
    <source>
        <dbReference type="EMBL" id="AFZ67263.1"/>
    </source>
</evidence>
<dbReference type="GO" id="GO:0030077">
    <property type="term" value="C:plasma membrane light-harvesting complex"/>
    <property type="evidence" value="ECO:0007669"/>
    <property type="project" value="InterPro"/>
</dbReference>
<dbReference type="InterPro" id="IPR027275">
    <property type="entry name" value="PRC-brl_dom"/>
</dbReference>
<dbReference type="OrthoDB" id="9793882at2"/>
<feature type="domain" description="DUF2382" evidence="3">
    <location>
        <begin position="155"/>
        <end position="267"/>
    </location>
</feature>
<dbReference type="STRING" id="937777.Deipe_1744"/>
<dbReference type="PANTHER" id="PTHR38463:SF1">
    <property type="entry name" value="STRESS RESPONSE PROTEIN YSNF"/>
    <property type="match status" value="1"/>
</dbReference>
<proteinExistence type="predicted"/>
<reference evidence="5" key="1">
    <citation type="submission" date="2012-03" db="EMBL/GenBank/DDBJ databases">
        <title>Complete sequence of chromosome of Deinococcus peraridilitoris DSM 19664.</title>
        <authorList>
            <person name="Lucas S."/>
            <person name="Copeland A."/>
            <person name="Lapidus A."/>
            <person name="Glavina del Rio T."/>
            <person name="Dalin E."/>
            <person name="Tice H."/>
            <person name="Bruce D."/>
            <person name="Goodwin L."/>
            <person name="Pitluck S."/>
            <person name="Peters L."/>
            <person name="Mikhailova N."/>
            <person name="Lu M."/>
            <person name="Kyrpides N."/>
            <person name="Mavromatis K."/>
            <person name="Ivanova N."/>
            <person name="Brettin T."/>
            <person name="Detter J.C."/>
            <person name="Han C."/>
            <person name="Larimer F."/>
            <person name="Land M."/>
            <person name="Hauser L."/>
            <person name="Markowitz V."/>
            <person name="Cheng J.-F."/>
            <person name="Hugenholtz P."/>
            <person name="Woyke T."/>
            <person name="Wu D."/>
            <person name="Pukall R."/>
            <person name="Steenblock K."/>
            <person name="Brambilla E."/>
            <person name="Klenk H.-P."/>
            <person name="Eisen J.A."/>
        </authorList>
    </citation>
    <scope>NUCLEOTIDE SEQUENCE [LARGE SCALE GENOMIC DNA]</scope>
    <source>
        <strain evidence="5">DSM 19664 / LMG 22246 / CIP 109416 / KR-200</strain>
    </source>
</reference>
<dbReference type="PANTHER" id="PTHR38463">
    <property type="entry name" value="STRESS RESPONSE PROTEIN YSNF"/>
    <property type="match status" value="1"/>
</dbReference>
<dbReference type="InterPro" id="IPR014747">
    <property type="entry name" value="Bac_photo_RC_H_C"/>
</dbReference>